<evidence type="ECO:0000313" key="6">
    <source>
        <dbReference type="Proteomes" id="UP000663829"/>
    </source>
</evidence>
<feature type="signal peptide" evidence="1">
    <location>
        <begin position="1"/>
        <end position="17"/>
    </location>
</feature>
<dbReference type="Proteomes" id="UP000682733">
    <property type="component" value="Unassembled WGS sequence"/>
</dbReference>
<evidence type="ECO:0000313" key="2">
    <source>
        <dbReference type="EMBL" id="CAF1057853.1"/>
    </source>
</evidence>
<protein>
    <submittedName>
        <fullName evidence="2">Uncharacterized protein</fullName>
    </submittedName>
</protein>
<gene>
    <name evidence="2" type="ORF">GPM918_LOCUS16624</name>
    <name evidence="3" type="ORF">OVA965_LOCUS18773</name>
    <name evidence="4" type="ORF">SRO942_LOCUS16624</name>
    <name evidence="5" type="ORF">TMI583_LOCUS18785</name>
</gene>
<reference evidence="2" key="1">
    <citation type="submission" date="2021-02" db="EMBL/GenBank/DDBJ databases">
        <authorList>
            <person name="Nowell W R."/>
        </authorList>
    </citation>
    <scope>NUCLEOTIDE SEQUENCE</scope>
</reference>
<comment type="caution">
    <text evidence="2">The sequence shown here is derived from an EMBL/GenBank/DDBJ whole genome shotgun (WGS) entry which is preliminary data.</text>
</comment>
<evidence type="ECO:0000313" key="4">
    <source>
        <dbReference type="EMBL" id="CAF3826625.1"/>
    </source>
</evidence>
<proteinExistence type="predicted"/>
<dbReference type="Proteomes" id="UP000681722">
    <property type="component" value="Unassembled WGS sequence"/>
</dbReference>
<name>A0A814KZ04_9BILA</name>
<keyword evidence="1" id="KW-0732">Signal</keyword>
<dbReference type="EMBL" id="CAJOBC010004406">
    <property type="protein sequence ID" value="CAF3826625.1"/>
    <property type="molecule type" value="Genomic_DNA"/>
</dbReference>
<evidence type="ECO:0000313" key="5">
    <source>
        <dbReference type="EMBL" id="CAF3851812.1"/>
    </source>
</evidence>
<organism evidence="2 6">
    <name type="scientific">Didymodactylos carnosus</name>
    <dbReference type="NCBI Taxonomy" id="1234261"/>
    <lineage>
        <taxon>Eukaryota</taxon>
        <taxon>Metazoa</taxon>
        <taxon>Spiralia</taxon>
        <taxon>Gnathifera</taxon>
        <taxon>Rotifera</taxon>
        <taxon>Eurotatoria</taxon>
        <taxon>Bdelloidea</taxon>
        <taxon>Philodinida</taxon>
        <taxon>Philodinidae</taxon>
        <taxon>Didymodactylos</taxon>
    </lineage>
</organism>
<dbReference type="EMBL" id="CAJNOQ010004407">
    <property type="protein sequence ID" value="CAF1057853.1"/>
    <property type="molecule type" value="Genomic_DNA"/>
</dbReference>
<keyword evidence="6" id="KW-1185">Reference proteome</keyword>
<feature type="chain" id="PRO_5036225097" evidence="1">
    <location>
        <begin position="18"/>
        <end position="204"/>
    </location>
</feature>
<dbReference type="Proteomes" id="UP000677228">
    <property type="component" value="Unassembled WGS sequence"/>
</dbReference>
<sequence>MELLRLSIIWPILLVYATNNHEWLFYSTGRHRTTFDCLTVNNLVHCRRRSMSDTFPKTCYNYTAGTLTFSILKLNNITAKVLPDWLFPLDVADRYAQYLQNSEIELINFIYNYSQGYVGSTCHHERFYQEQCVSNLLNEQIHNPLQRLREFPVCFIDIKCNRGLMCLDGRNICDGIPECDNAIDNQTNDKAAIFLSINECEMNE</sequence>
<dbReference type="AlphaFoldDB" id="A0A814KZ04"/>
<accession>A0A814KZ04</accession>
<dbReference type="EMBL" id="CAJNOK010009445">
    <property type="protein sequence ID" value="CAF1090125.1"/>
    <property type="molecule type" value="Genomic_DNA"/>
</dbReference>
<dbReference type="Proteomes" id="UP000663829">
    <property type="component" value="Unassembled WGS sequence"/>
</dbReference>
<evidence type="ECO:0000313" key="3">
    <source>
        <dbReference type="EMBL" id="CAF1090125.1"/>
    </source>
</evidence>
<evidence type="ECO:0000256" key="1">
    <source>
        <dbReference type="SAM" id="SignalP"/>
    </source>
</evidence>
<dbReference type="EMBL" id="CAJOBA010009462">
    <property type="protein sequence ID" value="CAF3851812.1"/>
    <property type="molecule type" value="Genomic_DNA"/>
</dbReference>